<dbReference type="Proteomes" id="UP000283530">
    <property type="component" value="Unassembled WGS sequence"/>
</dbReference>
<feature type="compositionally biased region" description="Basic and acidic residues" evidence="4">
    <location>
        <begin position="150"/>
        <end position="164"/>
    </location>
</feature>
<dbReference type="OrthoDB" id="783357at2759"/>
<dbReference type="STRING" id="337451.A0A443PPL2"/>
<sequence length="198" mass="21497">MEKAVSATPSTTFVQADPNTFRELVQRLTGASEPQQPHPPDDNIANQEAAGAFKLKRSSSSPSSSSSPFKLYERRQCPRPKLQIIKPGSLFKPSAHPVRSPSPSSSSRPAFQPSDSPSSNFSNLSIFDKDNKDSGSGSGSGSSSSSSLDLNREEEERAIKERRFYLHPSPRSKPGNSVAVEPELLTLFPLTSPKKPRT</sequence>
<proteinExistence type="predicted"/>
<keyword evidence="3" id="KW-0539">Nucleus</keyword>
<evidence type="ECO:0000256" key="4">
    <source>
        <dbReference type="SAM" id="MobiDB-lite"/>
    </source>
</evidence>
<evidence type="ECO:0000313" key="6">
    <source>
        <dbReference type="EMBL" id="RWR92711.1"/>
    </source>
</evidence>
<dbReference type="Pfam" id="PF05678">
    <property type="entry name" value="VQ"/>
    <property type="match status" value="1"/>
</dbReference>
<dbReference type="EMBL" id="QPKB01000009">
    <property type="protein sequence ID" value="RWR92711.1"/>
    <property type="molecule type" value="Genomic_DNA"/>
</dbReference>
<feature type="domain" description="VQ" evidence="5">
    <location>
        <begin position="8"/>
        <end position="34"/>
    </location>
</feature>
<keyword evidence="2" id="KW-0597">Phosphoprotein</keyword>
<evidence type="ECO:0000256" key="2">
    <source>
        <dbReference type="ARBA" id="ARBA00022553"/>
    </source>
</evidence>
<feature type="region of interest" description="Disordered" evidence="4">
    <location>
        <begin position="25"/>
        <end position="198"/>
    </location>
</feature>
<accession>A0A443PPL2</accession>
<dbReference type="InterPro" id="IPR008889">
    <property type="entry name" value="VQ"/>
</dbReference>
<evidence type="ECO:0000256" key="1">
    <source>
        <dbReference type="ARBA" id="ARBA00004123"/>
    </source>
</evidence>
<reference evidence="6 7" key="1">
    <citation type="journal article" date="2019" name="Nat. Plants">
        <title>Stout camphor tree genome fills gaps in understanding of flowering plant genome evolution.</title>
        <authorList>
            <person name="Chaw S.M."/>
            <person name="Liu Y.C."/>
            <person name="Wu Y.W."/>
            <person name="Wang H.Y."/>
            <person name="Lin C.I."/>
            <person name="Wu C.S."/>
            <person name="Ke H.M."/>
            <person name="Chang L.Y."/>
            <person name="Hsu C.Y."/>
            <person name="Yang H.T."/>
            <person name="Sudianto E."/>
            <person name="Hsu M.H."/>
            <person name="Wu K.P."/>
            <person name="Wang L.N."/>
            <person name="Leebens-Mack J.H."/>
            <person name="Tsai I.J."/>
        </authorList>
    </citation>
    <scope>NUCLEOTIDE SEQUENCE [LARGE SCALE GENOMIC DNA]</scope>
    <source>
        <strain evidence="7">cv. Chaw 1501</strain>
        <tissue evidence="6">Young leaves</tissue>
    </source>
</reference>
<protein>
    <submittedName>
        <fullName evidence="6">VQ motif-containing protein 31</fullName>
    </submittedName>
</protein>
<name>A0A443PPL2_9MAGN</name>
<dbReference type="InterPro" id="IPR039611">
    <property type="entry name" value="VQ_4/11/13/19/31/33"/>
</dbReference>
<evidence type="ECO:0000259" key="5">
    <source>
        <dbReference type="Pfam" id="PF05678"/>
    </source>
</evidence>
<dbReference type="AlphaFoldDB" id="A0A443PPL2"/>
<comment type="subcellular location">
    <subcellularLocation>
        <location evidence="1">Nucleus</location>
    </subcellularLocation>
</comment>
<keyword evidence="7" id="KW-1185">Reference proteome</keyword>
<feature type="compositionally biased region" description="Low complexity" evidence="4">
    <location>
        <begin position="93"/>
        <end position="125"/>
    </location>
</feature>
<dbReference type="GO" id="GO:0005634">
    <property type="term" value="C:nucleus"/>
    <property type="evidence" value="ECO:0007669"/>
    <property type="project" value="UniProtKB-SubCell"/>
</dbReference>
<dbReference type="PANTHER" id="PTHR33402:SF22">
    <property type="entry name" value="VQ MOTIF-CONTAINING PROTEIN 31"/>
    <property type="match status" value="1"/>
</dbReference>
<evidence type="ECO:0000256" key="3">
    <source>
        <dbReference type="ARBA" id="ARBA00023242"/>
    </source>
</evidence>
<evidence type="ECO:0000313" key="7">
    <source>
        <dbReference type="Proteomes" id="UP000283530"/>
    </source>
</evidence>
<comment type="caution">
    <text evidence="6">The sequence shown here is derived from an EMBL/GenBank/DDBJ whole genome shotgun (WGS) entry which is preliminary data.</text>
</comment>
<feature type="compositionally biased region" description="Low complexity" evidence="4">
    <location>
        <begin position="58"/>
        <end position="68"/>
    </location>
</feature>
<gene>
    <name evidence="6" type="ORF">CKAN_02193100</name>
</gene>
<dbReference type="PANTHER" id="PTHR33402">
    <property type="entry name" value="VQ MOTIF-CONTAINING PROTEIN 11-LIKE"/>
    <property type="match status" value="1"/>
</dbReference>
<organism evidence="6 7">
    <name type="scientific">Cinnamomum micranthum f. kanehirae</name>
    <dbReference type="NCBI Taxonomy" id="337451"/>
    <lineage>
        <taxon>Eukaryota</taxon>
        <taxon>Viridiplantae</taxon>
        <taxon>Streptophyta</taxon>
        <taxon>Embryophyta</taxon>
        <taxon>Tracheophyta</taxon>
        <taxon>Spermatophyta</taxon>
        <taxon>Magnoliopsida</taxon>
        <taxon>Magnoliidae</taxon>
        <taxon>Laurales</taxon>
        <taxon>Lauraceae</taxon>
        <taxon>Cinnamomum</taxon>
    </lineage>
</organism>